<keyword evidence="3" id="KW-1185">Reference proteome</keyword>
<dbReference type="AlphaFoldDB" id="A0A9W6KT78"/>
<gene>
    <name evidence="2" type="ORF">GCM10017581_094060</name>
</gene>
<dbReference type="RefSeq" id="WP_261964500.1">
    <property type="nucleotide sequence ID" value="NZ_BAAAXA010000001.1"/>
</dbReference>
<evidence type="ECO:0008006" key="4">
    <source>
        <dbReference type="Google" id="ProtNLM"/>
    </source>
</evidence>
<dbReference type="Proteomes" id="UP001143480">
    <property type="component" value="Unassembled WGS sequence"/>
</dbReference>
<evidence type="ECO:0000313" key="3">
    <source>
        <dbReference type="Proteomes" id="UP001143480"/>
    </source>
</evidence>
<keyword evidence="1" id="KW-0732">Signal</keyword>
<feature type="signal peptide" evidence="1">
    <location>
        <begin position="1"/>
        <end position="34"/>
    </location>
</feature>
<reference evidence="2" key="1">
    <citation type="journal article" date="2014" name="Int. J. Syst. Evol. Microbiol.">
        <title>Complete genome sequence of Corynebacterium casei LMG S-19264T (=DSM 44701T), isolated from a smear-ripened cheese.</title>
        <authorList>
            <consortium name="US DOE Joint Genome Institute (JGI-PGF)"/>
            <person name="Walter F."/>
            <person name="Albersmeier A."/>
            <person name="Kalinowski J."/>
            <person name="Ruckert C."/>
        </authorList>
    </citation>
    <scope>NUCLEOTIDE SEQUENCE</scope>
    <source>
        <strain evidence="2">VKM Ac-1321</strain>
    </source>
</reference>
<organism evidence="2 3">
    <name type="scientific">Dactylosporangium matsuzakiense</name>
    <dbReference type="NCBI Taxonomy" id="53360"/>
    <lineage>
        <taxon>Bacteria</taxon>
        <taxon>Bacillati</taxon>
        <taxon>Actinomycetota</taxon>
        <taxon>Actinomycetes</taxon>
        <taxon>Micromonosporales</taxon>
        <taxon>Micromonosporaceae</taxon>
        <taxon>Dactylosporangium</taxon>
    </lineage>
</organism>
<comment type="caution">
    <text evidence="2">The sequence shown here is derived from an EMBL/GenBank/DDBJ whole genome shotgun (WGS) entry which is preliminary data.</text>
</comment>
<protein>
    <recommendedName>
        <fullName evidence="4">Secreted protein</fullName>
    </recommendedName>
</protein>
<name>A0A9W6KT78_9ACTN</name>
<feature type="chain" id="PRO_5040816063" description="Secreted protein" evidence="1">
    <location>
        <begin position="35"/>
        <end position="137"/>
    </location>
</feature>
<sequence>MPSHSRRWTRPASTALTVLLTVALPAAATSAASAHTAPVSAAPAAGIRPEDRWTHVSQPGGAYTTIYISYGNCSSARVKVAPIAAKLDNSGTYSYVNLCRDVDPDQIWVFVLDKGMFPPVNAHNWTVTTCWPATNQS</sequence>
<evidence type="ECO:0000256" key="1">
    <source>
        <dbReference type="SAM" id="SignalP"/>
    </source>
</evidence>
<accession>A0A9W6KT78</accession>
<evidence type="ECO:0000313" key="2">
    <source>
        <dbReference type="EMBL" id="GLL07652.1"/>
    </source>
</evidence>
<proteinExistence type="predicted"/>
<reference evidence="2" key="2">
    <citation type="submission" date="2023-01" db="EMBL/GenBank/DDBJ databases">
        <authorList>
            <person name="Sun Q."/>
            <person name="Evtushenko L."/>
        </authorList>
    </citation>
    <scope>NUCLEOTIDE SEQUENCE</scope>
    <source>
        <strain evidence="2">VKM Ac-1321</strain>
    </source>
</reference>
<dbReference type="EMBL" id="BSFP01000105">
    <property type="protein sequence ID" value="GLL07652.1"/>
    <property type="molecule type" value="Genomic_DNA"/>
</dbReference>